<accession>A0A1Y1Y881</accession>
<proteinExistence type="predicted"/>
<evidence type="ECO:0000313" key="3">
    <source>
        <dbReference type="Proteomes" id="UP000193144"/>
    </source>
</evidence>
<evidence type="ECO:0000313" key="2">
    <source>
        <dbReference type="EMBL" id="ORX93936.1"/>
    </source>
</evidence>
<evidence type="ECO:0000256" key="1">
    <source>
        <dbReference type="SAM" id="SignalP"/>
    </source>
</evidence>
<evidence type="ECO:0008006" key="4">
    <source>
        <dbReference type="Google" id="ProtNLM"/>
    </source>
</evidence>
<feature type="chain" id="PRO_5013231555" description="TNFR-Cys domain-containing protein" evidence="1">
    <location>
        <begin position="18"/>
        <end position="134"/>
    </location>
</feature>
<dbReference type="OrthoDB" id="10489927at2759"/>
<protein>
    <recommendedName>
        <fullName evidence="4">TNFR-Cys domain-containing protein</fullName>
    </recommendedName>
</protein>
<organism evidence="2 3">
    <name type="scientific">Clohesyomyces aquaticus</name>
    <dbReference type="NCBI Taxonomy" id="1231657"/>
    <lineage>
        <taxon>Eukaryota</taxon>
        <taxon>Fungi</taxon>
        <taxon>Dikarya</taxon>
        <taxon>Ascomycota</taxon>
        <taxon>Pezizomycotina</taxon>
        <taxon>Dothideomycetes</taxon>
        <taxon>Pleosporomycetidae</taxon>
        <taxon>Pleosporales</taxon>
        <taxon>Lindgomycetaceae</taxon>
        <taxon>Clohesyomyces</taxon>
    </lineage>
</organism>
<reference evidence="2 3" key="1">
    <citation type="submission" date="2016-07" db="EMBL/GenBank/DDBJ databases">
        <title>Pervasive Adenine N6-methylation of Active Genes in Fungi.</title>
        <authorList>
            <consortium name="DOE Joint Genome Institute"/>
            <person name="Mondo S.J."/>
            <person name="Dannebaum R.O."/>
            <person name="Kuo R.C."/>
            <person name="Labutti K."/>
            <person name="Haridas S."/>
            <person name="Kuo A."/>
            <person name="Salamov A."/>
            <person name="Ahrendt S.R."/>
            <person name="Lipzen A."/>
            <person name="Sullivan W."/>
            <person name="Andreopoulos W.B."/>
            <person name="Clum A."/>
            <person name="Lindquist E."/>
            <person name="Daum C."/>
            <person name="Ramamoorthy G.K."/>
            <person name="Gryganskyi A."/>
            <person name="Culley D."/>
            <person name="Magnuson J.K."/>
            <person name="James T.Y."/>
            <person name="O'Malley M.A."/>
            <person name="Stajich J.E."/>
            <person name="Spatafora J.W."/>
            <person name="Visel A."/>
            <person name="Grigoriev I.V."/>
        </authorList>
    </citation>
    <scope>NUCLEOTIDE SEQUENCE [LARGE SCALE GENOMIC DNA]</scope>
    <source>
        <strain evidence="2 3">CBS 115471</strain>
    </source>
</reference>
<keyword evidence="1" id="KW-0732">Signal</keyword>
<name>A0A1Y1Y881_9PLEO</name>
<gene>
    <name evidence="2" type="ORF">BCR34DRAFT_608424</name>
</gene>
<keyword evidence="3" id="KW-1185">Reference proteome</keyword>
<dbReference type="AlphaFoldDB" id="A0A1Y1Y881"/>
<comment type="caution">
    <text evidence="2">The sequence shown here is derived from an EMBL/GenBank/DDBJ whole genome shotgun (WGS) entry which is preliminary data.</text>
</comment>
<dbReference type="EMBL" id="MCFA01000323">
    <property type="protein sequence ID" value="ORX93936.1"/>
    <property type="molecule type" value="Genomic_DNA"/>
</dbReference>
<sequence>MRAFIIVSTLFAVSSVAAPNAAPDASPDGTLITREDLACNHAGVHCPQGQKWCAGPKQCVSCSLVCPRTADDLEVREEQACDKAGVHCPKGQKWVSFTLDLPSAQTRLADNTATVSRKKDLHQLRTHVQLSRIW</sequence>
<feature type="signal peptide" evidence="1">
    <location>
        <begin position="1"/>
        <end position="17"/>
    </location>
</feature>
<dbReference type="Proteomes" id="UP000193144">
    <property type="component" value="Unassembled WGS sequence"/>
</dbReference>